<proteinExistence type="predicted"/>
<evidence type="ECO:0000259" key="2">
    <source>
        <dbReference type="PROSITE" id="PS50975"/>
    </source>
</evidence>
<dbReference type="RefSeq" id="WP_377327967.1">
    <property type="nucleotide sequence ID" value="NZ_JBHSNG010000015.1"/>
</dbReference>
<sequence length="360" mass="40227">MHTRAAKPVTVRSLHGETLVEELIRLAEAQFSGLRPVLFLTQEESVRTVSHHRDRLSALYRFSLPAMDMVDILQHKQGFQRLAEKLGSPIPPLVHIRTLADLPALENLRYPVVIKPGERNAEYSSQFKKAYRVESASEAAGLIRRILLAMSDVVVQEWIEGPDSNIYFCLQYLDKRGQVAGSFTGQKIRSWPPQVGGTASCVAAADAHEELSGMTTQFFQAAGVVGMASMEYKRDVRSREFRMVEPTIGRTDYQEEVATLNGINLPYAAWCSELDLPFPAAAMRERPVVWRVHSEDVQSAAAQGQSLKQGYPHDAHVADALCRWRDPIPCVAQIFQRARRALRSRTSKMMGGLPAARSKS</sequence>
<keyword evidence="1" id="KW-0067">ATP-binding</keyword>
<dbReference type="Proteomes" id="UP001596111">
    <property type="component" value="Unassembled WGS sequence"/>
</dbReference>
<reference evidence="4" key="1">
    <citation type="journal article" date="2019" name="Int. J. Syst. Evol. Microbiol.">
        <title>The Global Catalogue of Microorganisms (GCM) 10K type strain sequencing project: providing services to taxonomists for standard genome sequencing and annotation.</title>
        <authorList>
            <consortium name="The Broad Institute Genomics Platform"/>
            <consortium name="The Broad Institute Genome Sequencing Center for Infectious Disease"/>
            <person name="Wu L."/>
            <person name="Ma J."/>
        </authorList>
    </citation>
    <scope>NUCLEOTIDE SEQUENCE [LARGE SCALE GENOMIC DNA]</scope>
    <source>
        <strain evidence="4">CGMCC 1.13587</strain>
    </source>
</reference>
<dbReference type="InterPro" id="IPR011761">
    <property type="entry name" value="ATP-grasp"/>
</dbReference>
<dbReference type="EMBL" id="JBHSNG010000015">
    <property type="protein sequence ID" value="MFC5582151.1"/>
    <property type="molecule type" value="Genomic_DNA"/>
</dbReference>
<organism evidence="3 4">
    <name type="scientific">Rhodanobacter terrae</name>
    <dbReference type="NCBI Taxonomy" id="418647"/>
    <lineage>
        <taxon>Bacteria</taxon>
        <taxon>Pseudomonadati</taxon>
        <taxon>Pseudomonadota</taxon>
        <taxon>Gammaproteobacteria</taxon>
        <taxon>Lysobacterales</taxon>
        <taxon>Rhodanobacteraceae</taxon>
        <taxon>Rhodanobacter</taxon>
    </lineage>
</organism>
<comment type="caution">
    <text evidence="3">The sequence shown here is derived from an EMBL/GenBank/DDBJ whole genome shotgun (WGS) entry which is preliminary data.</text>
</comment>
<protein>
    <submittedName>
        <fullName evidence="3">FAD-dependent oxidoreductase</fullName>
    </submittedName>
</protein>
<evidence type="ECO:0000313" key="3">
    <source>
        <dbReference type="EMBL" id="MFC5582151.1"/>
    </source>
</evidence>
<dbReference type="Gene3D" id="3.30.470.20">
    <property type="entry name" value="ATP-grasp fold, B domain"/>
    <property type="match status" value="1"/>
</dbReference>
<evidence type="ECO:0000313" key="4">
    <source>
        <dbReference type="Proteomes" id="UP001596111"/>
    </source>
</evidence>
<keyword evidence="1" id="KW-0547">Nucleotide-binding</keyword>
<dbReference type="PROSITE" id="PS50975">
    <property type="entry name" value="ATP_GRASP"/>
    <property type="match status" value="1"/>
</dbReference>
<keyword evidence="4" id="KW-1185">Reference proteome</keyword>
<gene>
    <name evidence="3" type="ORF">ACFPPB_13590</name>
</gene>
<name>A0ABW0SYI8_9GAMM</name>
<dbReference type="SUPFAM" id="SSF56059">
    <property type="entry name" value="Glutathione synthetase ATP-binding domain-like"/>
    <property type="match status" value="1"/>
</dbReference>
<evidence type="ECO:0000256" key="1">
    <source>
        <dbReference type="PROSITE-ProRule" id="PRU00409"/>
    </source>
</evidence>
<accession>A0ABW0SYI8</accession>
<feature type="domain" description="ATP-grasp" evidence="2">
    <location>
        <begin position="80"/>
        <end position="274"/>
    </location>
</feature>